<dbReference type="InterPro" id="IPR043502">
    <property type="entry name" value="DNA/RNA_pol_sf"/>
</dbReference>
<evidence type="ECO:0000313" key="3">
    <source>
        <dbReference type="Proteomes" id="UP001234989"/>
    </source>
</evidence>
<reference evidence="2" key="1">
    <citation type="submission" date="2023-08" db="EMBL/GenBank/DDBJ databases">
        <title>A de novo genome assembly of Solanum verrucosum Schlechtendal, a Mexican diploid species geographically isolated from the other diploid A-genome species in potato relatives.</title>
        <authorList>
            <person name="Hosaka K."/>
        </authorList>
    </citation>
    <scope>NUCLEOTIDE SEQUENCE</scope>
    <source>
        <tissue evidence="2">Young leaves</tissue>
    </source>
</reference>
<proteinExistence type="predicted"/>
<sequence length="612" mass="69241">MFAFFASVGDGSRDQPTLFPIQQNWKRTWGLSWKATYLLQDKHGMAALFQNSGTAFHVLLLLDILSAHGARCNFNSGQHKKKEDTYELVLVNGASRSVIILPKNNFNEGWLGLATKIEGFINGLNTQLALNTKETILHPDTQKGKGIIKKHYTGTDGLKKNKKYSRRNPEDIKKKIVVFYMGLYSGDLQVGARFMLQKEFEDQEIWDSAKLCASDKAPAPNGVTMAFYTHCWERVQDHLQNTHRENQNGYAQTGGPPQQLAFIKGRQIVDAILMANEYVNARTRSSVPGILCKLDIQKAYDHLNWKFLLETLSKRGFGSIWLRWMKFCISTVKFSVLINGSPTGFFSSQRGLRQGDPLSPFLFIIAMEGLNDMLKIAQEKLWLRGFKVSSRVGADMEITHLQYADDTLVFYDANRNQFKILRVIFVLFEAISGIHINWNNSFLYPVNEMKSLIPSLARILGGRTGDLPTTYLGMPLGSKSKSIGIWNGGMKWVMPKKVTQPLKIWSSYASITGDNEMENHFGLHLVEYMEDLESVTDVLGSLPDTVSWVHSEDGRFTFNKLYKKELETQQGLRLAGNMYGQAKHQPRSNVLYGWLTGNSWMMPGHTADSLSC</sequence>
<dbReference type="PANTHER" id="PTHR46890">
    <property type="entry name" value="NON-LTR RETROLELEMENT REVERSE TRANSCRIPTASE-LIKE PROTEIN-RELATED"/>
    <property type="match status" value="1"/>
</dbReference>
<dbReference type="CDD" id="cd01650">
    <property type="entry name" value="RT_nLTR_like"/>
    <property type="match status" value="1"/>
</dbReference>
<organism evidence="2 3">
    <name type="scientific">Solanum verrucosum</name>
    <dbReference type="NCBI Taxonomy" id="315347"/>
    <lineage>
        <taxon>Eukaryota</taxon>
        <taxon>Viridiplantae</taxon>
        <taxon>Streptophyta</taxon>
        <taxon>Embryophyta</taxon>
        <taxon>Tracheophyta</taxon>
        <taxon>Spermatophyta</taxon>
        <taxon>Magnoliopsida</taxon>
        <taxon>eudicotyledons</taxon>
        <taxon>Gunneridae</taxon>
        <taxon>Pentapetalae</taxon>
        <taxon>asterids</taxon>
        <taxon>lamiids</taxon>
        <taxon>Solanales</taxon>
        <taxon>Solanaceae</taxon>
        <taxon>Solanoideae</taxon>
        <taxon>Solaneae</taxon>
        <taxon>Solanum</taxon>
    </lineage>
</organism>
<accession>A0AAF0Q200</accession>
<dbReference type="InterPro" id="IPR000477">
    <property type="entry name" value="RT_dom"/>
</dbReference>
<dbReference type="Pfam" id="PF00078">
    <property type="entry name" value="RVT_1"/>
    <property type="match status" value="1"/>
</dbReference>
<protein>
    <recommendedName>
        <fullName evidence="1">Reverse transcriptase domain-containing protein</fullName>
    </recommendedName>
</protein>
<dbReference type="PROSITE" id="PS50878">
    <property type="entry name" value="RT_POL"/>
    <property type="match status" value="1"/>
</dbReference>
<dbReference type="SUPFAM" id="SSF56672">
    <property type="entry name" value="DNA/RNA polymerases"/>
    <property type="match status" value="1"/>
</dbReference>
<evidence type="ECO:0000259" key="1">
    <source>
        <dbReference type="PROSITE" id="PS50878"/>
    </source>
</evidence>
<dbReference type="PANTHER" id="PTHR46890:SF50">
    <property type="entry name" value="RNA-DIRECTED DNA POLYMERASE, EUKARYOTA, REVERSE TRANSCRIPTASE ZINC-BINDING DOMAIN PROTEIN-RELATED"/>
    <property type="match status" value="1"/>
</dbReference>
<dbReference type="InterPro" id="IPR052343">
    <property type="entry name" value="Retrotransposon-Effector_Assoc"/>
</dbReference>
<dbReference type="EMBL" id="CP133612">
    <property type="protein sequence ID" value="WMV12004.1"/>
    <property type="molecule type" value="Genomic_DNA"/>
</dbReference>
<feature type="domain" description="Reverse transcriptase" evidence="1">
    <location>
        <begin position="195"/>
        <end position="476"/>
    </location>
</feature>
<dbReference type="Proteomes" id="UP001234989">
    <property type="component" value="Chromosome 1"/>
</dbReference>
<name>A0AAF0Q200_SOLVR</name>
<evidence type="ECO:0000313" key="2">
    <source>
        <dbReference type="EMBL" id="WMV12004.1"/>
    </source>
</evidence>
<keyword evidence="3" id="KW-1185">Reference proteome</keyword>
<dbReference type="AlphaFoldDB" id="A0AAF0Q200"/>
<gene>
    <name evidence="2" type="ORF">MTR67_005389</name>
</gene>